<dbReference type="EMBL" id="DVMV01000025">
    <property type="protein sequence ID" value="HIU45383.1"/>
    <property type="molecule type" value="Genomic_DNA"/>
</dbReference>
<reference evidence="1" key="2">
    <citation type="journal article" date="2021" name="PeerJ">
        <title>Extensive microbial diversity within the chicken gut microbiome revealed by metagenomics and culture.</title>
        <authorList>
            <person name="Gilroy R."/>
            <person name="Ravi A."/>
            <person name="Getino M."/>
            <person name="Pursley I."/>
            <person name="Horton D.L."/>
            <person name="Alikhan N.F."/>
            <person name="Baker D."/>
            <person name="Gharbi K."/>
            <person name="Hall N."/>
            <person name="Watson M."/>
            <person name="Adriaenssens E.M."/>
            <person name="Foster-Nyarko E."/>
            <person name="Jarju S."/>
            <person name="Secka A."/>
            <person name="Antonio M."/>
            <person name="Oren A."/>
            <person name="Chaudhuri R.R."/>
            <person name="La Ragione R."/>
            <person name="Hildebrand F."/>
            <person name="Pallen M.J."/>
        </authorList>
    </citation>
    <scope>NUCLEOTIDE SEQUENCE</scope>
    <source>
        <strain evidence="1">ChiGjej1B1-22543</strain>
    </source>
</reference>
<organism evidence="1 2">
    <name type="scientific">Candidatus Alloenteromonas pullicola</name>
    <dbReference type="NCBI Taxonomy" id="2840784"/>
    <lineage>
        <taxon>Bacteria</taxon>
        <taxon>Bacillati</taxon>
        <taxon>Bacillota</taxon>
        <taxon>Bacillota incertae sedis</taxon>
        <taxon>Candidatus Alloenteromonas</taxon>
    </lineage>
</organism>
<protein>
    <submittedName>
        <fullName evidence="1">Uncharacterized protein</fullName>
    </submittedName>
</protein>
<sequence length="93" mass="10476">MLSSVFLSGRLGKLIRPNLRYVEIDRVVPEKCGSYEVDRVKVRSMLSEKSLFYTALEGSGVVIKGRLQVDEEEGLIVVAEIEEIRPAKPIKNK</sequence>
<dbReference type="Proteomes" id="UP000824070">
    <property type="component" value="Unassembled WGS sequence"/>
</dbReference>
<gene>
    <name evidence="1" type="ORF">IAC52_03695</name>
</gene>
<evidence type="ECO:0000313" key="2">
    <source>
        <dbReference type="Proteomes" id="UP000824070"/>
    </source>
</evidence>
<evidence type="ECO:0000313" key="1">
    <source>
        <dbReference type="EMBL" id="HIU45383.1"/>
    </source>
</evidence>
<proteinExistence type="predicted"/>
<reference evidence="1" key="1">
    <citation type="submission" date="2020-10" db="EMBL/GenBank/DDBJ databases">
        <authorList>
            <person name="Gilroy R."/>
        </authorList>
    </citation>
    <scope>NUCLEOTIDE SEQUENCE</scope>
    <source>
        <strain evidence="1">ChiGjej1B1-22543</strain>
    </source>
</reference>
<comment type="caution">
    <text evidence="1">The sequence shown here is derived from an EMBL/GenBank/DDBJ whole genome shotgun (WGS) entry which is preliminary data.</text>
</comment>
<name>A0A9D1S3R6_9FIRM</name>
<dbReference type="AlphaFoldDB" id="A0A9D1S3R6"/>
<accession>A0A9D1S3R6</accession>